<gene>
    <name evidence="1" type="ORF">DTK66_08550</name>
</gene>
<proteinExistence type="predicted"/>
<dbReference type="EMBL" id="QORN01000036">
    <property type="protein sequence ID" value="MBD5807143.1"/>
    <property type="molecule type" value="Genomic_DNA"/>
</dbReference>
<reference evidence="1 2" key="1">
    <citation type="submission" date="2018-07" db="EMBL/GenBank/DDBJ databases">
        <title>Phylogenomic Insights into understanding Host Adaptation of Lactobacillus reuteri by a novel species, Lactobacillus spp. M31.</title>
        <authorList>
            <person name="Sharma S."/>
            <person name="Patil P."/>
            <person name="Korpole S."/>
            <person name="Patil P.B."/>
        </authorList>
    </citation>
    <scope>NUCLEOTIDE SEQUENCE [LARGE SCALE GENOMIC DNA]</scope>
    <source>
        <strain evidence="1 2">M31</strain>
    </source>
</reference>
<comment type="caution">
    <text evidence="1">The sequence shown here is derived from an EMBL/GenBank/DDBJ whole genome shotgun (WGS) entry which is preliminary data.</text>
</comment>
<dbReference type="RefSeq" id="WP_191668403.1">
    <property type="nucleotide sequence ID" value="NZ_QORN01000036.1"/>
</dbReference>
<dbReference type="Proteomes" id="UP000704341">
    <property type="component" value="Unassembled WGS sequence"/>
</dbReference>
<organism evidence="1 2">
    <name type="scientific">Limosilactobacillus walteri</name>
    <dbReference type="NCBI Taxonomy" id="2268022"/>
    <lineage>
        <taxon>Bacteria</taxon>
        <taxon>Bacillati</taxon>
        <taxon>Bacillota</taxon>
        <taxon>Bacilli</taxon>
        <taxon>Lactobacillales</taxon>
        <taxon>Lactobacillaceae</taxon>
        <taxon>Limosilactobacillus</taxon>
    </lineage>
</organism>
<protein>
    <submittedName>
        <fullName evidence="1">Uncharacterized protein</fullName>
    </submittedName>
</protein>
<evidence type="ECO:0000313" key="1">
    <source>
        <dbReference type="EMBL" id="MBD5807143.1"/>
    </source>
</evidence>
<sequence length="80" mass="9573">MIINYQLTPKNNPSRLVAKIANKLGFRTITTLSKQAINNENIFIWQYNEKLTQPERKLIENYCHVPKHRLVLWINNFTEF</sequence>
<name>A0ABR8P8V0_9LACO</name>
<evidence type="ECO:0000313" key="2">
    <source>
        <dbReference type="Proteomes" id="UP000704341"/>
    </source>
</evidence>
<keyword evidence="2" id="KW-1185">Reference proteome</keyword>
<accession>A0ABR8P8V0</accession>